<organism evidence="1 2">
    <name type="scientific">Trapa incisa</name>
    <dbReference type="NCBI Taxonomy" id="236973"/>
    <lineage>
        <taxon>Eukaryota</taxon>
        <taxon>Viridiplantae</taxon>
        <taxon>Streptophyta</taxon>
        <taxon>Embryophyta</taxon>
        <taxon>Tracheophyta</taxon>
        <taxon>Spermatophyta</taxon>
        <taxon>Magnoliopsida</taxon>
        <taxon>eudicotyledons</taxon>
        <taxon>Gunneridae</taxon>
        <taxon>Pentapetalae</taxon>
        <taxon>rosids</taxon>
        <taxon>malvids</taxon>
        <taxon>Myrtales</taxon>
        <taxon>Lythraceae</taxon>
        <taxon>Trapa</taxon>
    </lineage>
</organism>
<evidence type="ECO:0000313" key="1">
    <source>
        <dbReference type="EMBL" id="KAK4753656.1"/>
    </source>
</evidence>
<sequence>MTVSGACIFVWAFQPISSESGPKNCPTLQFQKRDLSLVLFFPAKATCHVPKAPRPITTRHVNDKTAFDCSPRIPWFLLHTTSPAHACIRPRKSNLPVTRSPAFPPIRLISGSNPASIRLEFPIKPCTRYCHRHSISHSLTRASVLTESPLSS</sequence>
<dbReference type="AlphaFoldDB" id="A0AAN7JTV8"/>
<dbReference type="EMBL" id="JAXIOK010000015">
    <property type="protein sequence ID" value="KAK4753656.1"/>
    <property type="molecule type" value="Genomic_DNA"/>
</dbReference>
<proteinExistence type="predicted"/>
<reference evidence="1 2" key="1">
    <citation type="journal article" date="2023" name="Hortic Res">
        <title>Pangenome of water caltrop reveals structural variations and asymmetric subgenome divergence after allopolyploidization.</title>
        <authorList>
            <person name="Zhang X."/>
            <person name="Chen Y."/>
            <person name="Wang L."/>
            <person name="Yuan Y."/>
            <person name="Fang M."/>
            <person name="Shi L."/>
            <person name="Lu R."/>
            <person name="Comes H.P."/>
            <person name="Ma Y."/>
            <person name="Chen Y."/>
            <person name="Huang G."/>
            <person name="Zhou Y."/>
            <person name="Zheng Z."/>
            <person name="Qiu Y."/>
        </authorList>
    </citation>
    <scope>NUCLEOTIDE SEQUENCE [LARGE SCALE GENOMIC DNA]</scope>
    <source>
        <tissue evidence="1">Roots</tissue>
    </source>
</reference>
<protein>
    <submittedName>
        <fullName evidence="1">Uncharacterized protein</fullName>
    </submittedName>
</protein>
<accession>A0AAN7JTV8</accession>
<dbReference type="Proteomes" id="UP001345219">
    <property type="component" value="Chromosome 2"/>
</dbReference>
<gene>
    <name evidence="1" type="ORF">SAY87_001760</name>
</gene>
<keyword evidence="2" id="KW-1185">Reference proteome</keyword>
<evidence type="ECO:0000313" key="2">
    <source>
        <dbReference type="Proteomes" id="UP001345219"/>
    </source>
</evidence>
<comment type="caution">
    <text evidence="1">The sequence shown here is derived from an EMBL/GenBank/DDBJ whole genome shotgun (WGS) entry which is preliminary data.</text>
</comment>
<name>A0AAN7JTV8_9MYRT</name>